<dbReference type="InterPro" id="IPR026588">
    <property type="entry name" value="Choice_anch_A"/>
</dbReference>
<dbReference type="PROSITE" id="PS51257">
    <property type="entry name" value="PROKAR_LIPOPROTEIN"/>
    <property type="match status" value="1"/>
</dbReference>
<feature type="region of interest" description="Disordered" evidence="1">
    <location>
        <begin position="141"/>
        <end position="171"/>
    </location>
</feature>
<comment type="caution">
    <text evidence="4">The sequence shown here is derived from an EMBL/GenBank/DDBJ whole genome shotgun (WGS) entry which is preliminary data.</text>
</comment>
<proteinExistence type="predicted"/>
<evidence type="ECO:0000259" key="3">
    <source>
        <dbReference type="Pfam" id="PF20597"/>
    </source>
</evidence>
<evidence type="ECO:0000256" key="1">
    <source>
        <dbReference type="SAM" id="MobiDB-lite"/>
    </source>
</evidence>
<protein>
    <recommendedName>
        <fullName evidence="3">Choice-of-anchor A domain-containing protein</fullName>
    </recommendedName>
</protein>
<organism evidence="4 5">
    <name type="scientific">Hyalangium minutum</name>
    <dbReference type="NCBI Taxonomy" id="394096"/>
    <lineage>
        <taxon>Bacteria</taxon>
        <taxon>Pseudomonadati</taxon>
        <taxon>Myxococcota</taxon>
        <taxon>Myxococcia</taxon>
        <taxon>Myxococcales</taxon>
        <taxon>Cystobacterineae</taxon>
        <taxon>Archangiaceae</taxon>
        <taxon>Hyalangium</taxon>
    </lineage>
</organism>
<dbReference type="OrthoDB" id="5480856at2"/>
<feature type="signal peptide" evidence="2">
    <location>
        <begin position="1"/>
        <end position="21"/>
    </location>
</feature>
<dbReference type="AlphaFoldDB" id="A0A085WND3"/>
<dbReference type="Proteomes" id="UP000028725">
    <property type="component" value="Unassembled WGS sequence"/>
</dbReference>
<name>A0A085WND3_9BACT</name>
<accession>A0A085WND3</accession>
<gene>
    <name evidence="4" type="ORF">DB31_7098</name>
</gene>
<keyword evidence="5" id="KW-1185">Reference proteome</keyword>
<evidence type="ECO:0000313" key="5">
    <source>
        <dbReference type="Proteomes" id="UP000028725"/>
    </source>
</evidence>
<evidence type="ECO:0000256" key="2">
    <source>
        <dbReference type="SAM" id="SignalP"/>
    </source>
</evidence>
<dbReference type="EMBL" id="JMCB01000005">
    <property type="protein sequence ID" value="KFE69196.1"/>
    <property type="molecule type" value="Genomic_DNA"/>
</dbReference>
<dbReference type="Gene3D" id="3.30.1920.20">
    <property type="match status" value="1"/>
</dbReference>
<dbReference type="Pfam" id="PF20597">
    <property type="entry name" value="pAdhesive_15"/>
    <property type="match status" value="1"/>
</dbReference>
<feature type="chain" id="PRO_5001800080" description="Choice-of-anchor A domain-containing protein" evidence="2">
    <location>
        <begin position="22"/>
        <end position="433"/>
    </location>
</feature>
<reference evidence="4 5" key="1">
    <citation type="submission" date="2014-04" db="EMBL/GenBank/DDBJ databases">
        <title>Genome assembly of Hyalangium minutum DSM 14724.</title>
        <authorList>
            <person name="Sharma G."/>
            <person name="Subramanian S."/>
        </authorList>
    </citation>
    <scope>NUCLEOTIDE SEQUENCE [LARGE SCALE GENOMIC DNA]</scope>
    <source>
        <strain evidence="4 5">DSM 14724</strain>
    </source>
</reference>
<evidence type="ECO:0000313" key="4">
    <source>
        <dbReference type="EMBL" id="KFE69196.1"/>
    </source>
</evidence>
<dbReference type="InterPro" id="IPR058094">
    <property type="entry name" value="Ig-like_OmpL47-like"/>
</dbReference>
<dbReference type="STRING" id="394096.DB31_7098"/>
<dbReference type="NCBIfam" id="TIGR04215">
    <property type="entry name" value="choice_anch_A"/>
    <property type="match status" value="1"/>
</dbReference>
<feature type="compositionally biased region" description="Pro residues" evidence="1">
    <location>
        <begin position="148"/>
        <end position="170"/>
    </location>
</feature>
<dbReference type="RefSeq" id="WP_044188011.1">
    <property type="nucleotide sequence ID" value="NZ_JMCB01000005.1"/>
</dbReference>
<keyword evidence="2" id="KW-0732">Signal</keyword>
<sequence length="433" mass="43838">MKSLFKGGWVAAALVASACGAPETAGSGASKGQPESQRLAYYDELDLTPPVTVADVSPAPDASGEYHGQVTITLRATDEFSGVASITYVLNGATVGGGTVGGNAVVLPPLTVSGITTVTFYAVDIAGNIESSHGIDINIVVGEEPSPEPEPGPEPTPEPEPGPEPTPEPGPCVQLDLNDYNVFLLGNYTGGTDVRGKVAAGGNIDMQYFSVGAGLEASDIHNVLVAGGNLSLRSGGIFGNTSHGGTVSADGTVTIYRGALSQGTPINFSAEGTALTQLSATLNAQAANGTVRLETWGGLFLEGTNPVLNVFSVNASAFATTKYLSISAPASSLVVVNVVGASATFSGFSTNFGGGIDQTGVLFNFVNATSITLANHGFFGTILAPSAHIHFSNGSFDGGIYAGSMSGNAEGHINPLREIDLCSSEPEPEPGPN</sequence>
<feature type="domain" description="Choice-of-anchor A" evidence="3">
    <location>
        <begin position="177"/>
        <end position="412"/>
    </location>
</feature>
<dbReference type="NCBIfam" id="NF047446">
    <property type="entry name" value="barrel_OmpL47"/>
    <property type="match status" value="1"/>
</dbReference>